<organism evidence="2 3">
    <name type="scientific">Candidatus Scalindua japonica</name>
    <dbReference type="NCBI Taxonomy" id="1284222"/>
    <lineage>
        <taxon>Bacteria</taxon>
        <taxon>Pseudomonadati</taxon>
        <taxon>Planctomycetota</taxon>
        <taxon>Candidatus Brocadiia</taxon>
        <taxon>Candidatus Brocadiales</taxon>
        <taxon>Candidatus Scalinduaceae</taxon>
        <taxon>Candidatus Scalindua</taxon>
    </lineage>
</organism>
<dbReference type="SUPFAM" id="SSF56281">
    <property type="entry name" value="Metallo-hydrolase/oxidoreductase"/>
    <property type="match status" value="1"/>
</dbReference>
<keyword evidence="3" id="KW-1185">Reference proteome</keyword>
<protein>
    <submittedName>
        <fullName evidence="2">Competence protein</fullName>
    </submittedName>
</protein>
<dbReference type="PANTHER" id="PTHR30619:SF1">
    <property type="entry name" value="RECOMBINATION PROTEIN 2"/>
    <property type="match status" value="1"/>
</dbReference>
<evidence type="ECO:0000313" key="3">
    <source>
        <dbReference type="Proteomes" id="UP000218542"/>
    </source>
</evidence>
<dbReference type="InterPro" id="IPR052159">
    <property type="entry name" value="Competence_DNA_uptake"/>
</dbReference>
<dbReference type="InterPro" id="IPR001279">
    <property type="entry name" value="Metallo-B-lactamas"/>
</dbReference>
<proteinExistence type="predicted"/>
<accession>A0A286U138</accession>
<dbReference type="InterPro" id="IPR036866">
    <property type="entry name" value="RibonucZ/Hydroxyglut_hydro"/>
</dbReference>
<reference evidence="3" key="1">
    <citation type="journal article" date="2017" name="Environ. Microbiol. Rep.">
        <title>Genetic Diversity of Marine Anaerobic Ammonium-Oxidizing Bacteria as Revealed by Genomic and Proteomic Analyses of 'Candidatus Scalindua japonica'.</title>
        <authorList>
            <person name="Oshiki M."/>
            <person name="Mizuto K."/>
            <person name="Kimura Z."/>
            <person name="Kindaichi T."/>
            <person name="Satoh H."/>
            <person name="Okabe S."/>
        </authorList>
    </citation>
    <scope>NUCLEOTIDE SEQUENCE [LARGE SCALE GENOMIC DNA]</scope>
    <source>
        <strain evidence="3">husup-a2</strain>
    </source>
</reference>
<feature type="domain" description="Metallo-beta-lactamase" evidence="1">
    <location>
        <begin position="1"/>
        <end position="160"/>
    </location>
</feature>
<dbReference type="Pfam" id="PF00753">
    <property type="entry name" value="Lactamase_B"/>
    <property type="match status" value="1"/>
</dbReference>
<dbReference type="AlphaFoldDB" id="A0A286U138"/>
<dbReference type="CDD" id="cd07731">
    <property type="entry name" value="ComA-like_MBL-fold"/>
    <property type="match status" value="1"/>
</dbReference>
<name>A0A286U138_9BACT</name>
<dbReference type="Proteomes" id="UP000218542">
    <property type="component" value="Unassembled WGS sequence"/>
</dbReference>
<dbReference type="PANTHER" id="PTHR30619">
    <property type="entry name" value="DNA INTERNALIZATION/COMPETENCE PROTEIN COMEC/REC2"/>
    <property type="match status" value="1"/>
</dbReference>
<dbReference type="EMBL" id="BAOS01000028">
    <property type="protein sequence ID" value="GAX61863.1"/>
    <property type="molecule type" value="Genomic_DNA"/>
</dbReference>
<gene>
    <name evidence="2" type="ORF">SCALIN_C28_0065</name>
</gene>
<evidence type="ECO:0000259" key="1">
    <source>
        <dbReference type="Pfam" id="PF00753"/>
    </source>
</evidence>
<comment type="caution">
    <text evidence="2">The sequence shown here is derived from an EMBL/GenBank/DDBJ whole genome shotgun (WGS) entry which is preliminary data.</text>
</comment>
<dbReference type="Gene3D" id="3.60.15.10">
    <property type="entry name" value="Ribonuclease Z/Hydroxyacylglutathione hydrolase-like"/>
    <property type="match status" value="1"/>
</dbReference>
<evidence type="ECO:0000313" key="2">
    <source>
        <dbReference type="EMBL" id="GAX61863.1"/>
    </source>
</evidence>
<dbReference type="InterPro" id="IPR035681">
    <property type="entry name" value="ComA-like_MBL"/>
</dbReference>
<sequence>MLFDSGTRGNYDVGKFVVAPFLWQEGIKKIDTVIISHKDDDHCNGIPSIINRFNVDNIFVNKFFLESGNKVELLKLFTEKRIKTGLLADELEIKGYEPVNIEVLNPPDKDILRKRGILVDNIPANDSSNVLLIEYMGNKVLLCGDIGKIGIEMLLSGGDDSDVDISADIIQIPHHGGFIMNTSDLVKRVKPVHGIINGIARDISSSTIEHYQKYGVCLHKTNKNGAVSFTISKEGISVSTFL</sequence>